<dbReference type="PROSITE" id="PS51746">
    <property type="entry name" value="PPM_2"/>
    <property type="match status" value="1"/>
</dbReference>
<proteinExistence type="predicted"/>
<dbReference type="EMBL" id="JARRAG010000001">
    <property type="protein sequence ID" value="MDG3002981.1"/>
    <property type="molecule type" value="Genomic_DNA"/>
</dbReference>
<dbReference type="Pfam" id="PF13672">
    <property type="entry name" value="PP2C_2"/>
    <property type="match status" value="1"/>
</dbReference>
<dbReference type="SMART" id="SM00331">
    <property type="entry name" value="PP2C_SIG"/>
    <property type="match status" value="1"/>
</dbReference>
<dbReference type="PANTHER" id="PTHR47992">
    <property type="entry name" value="PROTEIN PHOSPHATASE"/>
    <property type="match status" value="1"/>
</dbReference>
<dbReference type="InterPro" id="IPR001932">
    <property type="entry name" value="PPM-type_phosphatase-like_dom"/>
</dbReference>
<evidence type="ECO:0000313" key="2">
    <source>
        <dbReference type="EMBL" id="MDG3002981.1"/>
    </source>
</evidence>
<dbReference type="SUPFAM" id="SSF81606">
    <property type="entry name" value="PP2C-like"/>
    <property type="match status" value="1"/>
</dbReference>
<comment type="caution">
    <text evidence="2">The sequence shown here is derived from an EMBL/GenBank/DDBJ whole genome shotgun (WGS) entry which is preliminary data.</text>
</comment>
<dbReference type="Proteomes" id="UP001216907">
    <property type="component" value="Unassembled WGS sequence"/>
</dbReference>
<gene>
    <name evidence="2" type="ORF">PZE19_04320</name>
</gene>
<sequence length="311" mass="33948">MAVLSSLKRWWQRTFGGRSGHDPEATDEFATLSSLTLDPGRLRLKVGVVSVRGNYREHNEDNYFVPGRRPVRHDVLNESGDHSTMTMESSNLFIVADGMGGQQGGEQASLMAVELIPREVAKRLAPDQCEPRHVQEAIREAVAHVNQEILGSSGAITEFSNMGTTVVLAQFRPDKVYVAGIGDSRAYRLRDGVLERLTKDHSLADALLDAGTITAEELPNHKFKNVLYLYLGSKDARGGPEDFRVMDVRSGDRFLMASDGLTGVVADVELGRVLGGVDDPQEAALVLKNLALANDSKDNVTCLIVHVVAQQ</sequence>
<dbReference type="Gene3D" id="3.60.40.10">
    <property type="entry name" value="PPM-type phosphatase domain"/>
    <property type="match status" value="1"/>
</dbReference>
<protein>
    <submittedName>
        <fullName evidence="2">Protein phosphatase 2C domain-containing protein</fullName>
    </submittedName>
</protein>
<reference evidence="2 3" key="1">
    <citation type="submission" date="2023-03" db="EMBL/GenBank/DDBJ databases">
        <title>Paludisphaera mucosa sp. nov. a novel planctomycete from northern fen.</title>
        <authorList>
            <person name="Ivanova A."/>
        </authorList>
    </citation>
    <scope>NUCLEOTIDE SEQUENCE [LARGE SCALE GENOMIC DNA]</scope>
    <source>
        <strain evidence="2 3">Pla2</strain>
    </source>
</reference>
<evidence type="ECO:0000313" key="3">
    <source>
        <dbReference type="Proteomes" id="UP001216907"/>
    </source>
</evidence>
<dbReference type="SMART" id="SM00332">
    <property type="entry name" value="PP2Cc"/>
    <property type="match status" value="1"/>
</dbReference>
<dbReference type="CDD" id="cd00143">
    <property type="entry name" value="PP2Cc"/>
    <property type="match status" value="1"/>
</dbReference>
<dbReference type="InterPro" id="IPR015655">
    <property type="entry name" value="PP2C"/>
</dbReference>
<dbReference type="RefSeq" id="WP_277859340.1">
    <property type="nucleotide sequence ID" value="NZ_JARRAG010000001.1"/>
</dbReference>
<dbReference type="InterPro" id="IPR036457">
    <property type="entry name" value="PPM-type-like_dom_sf"/>
</dbReference>
<organism evidence="2 3">
    <name type="scientific">Paludisphaera mucosa</name>
    <dbReference type="NCBI Taxonomy" id="3030827"/>
    <lineage>
        <taxon>Bacteria</taxon>
        <taxon>Pseudomonadati</taxon>
        <taxon>Planctomycetota</taxon>
        <taxon>Planctomycetia</taxon>
        <taxon>Isosphaerales</taxon>
        <taxon>Isosphaeraceae</taxon>
        <taxon>Paludisphaera</taxon>
    </lineage>
</organism>
<name>A0ABT6F661_9BACT</name>
<keyword evidence="3" id="KW-1185">Reference proteome</keyword>
<accession>A0ABT6F661</accession>
<evidence type="ECO:0000259" key="1">
    <source>
        <dbReference type="PROSITE" id="PS51746"/>
    </source>
</evidence>
<feature type="domain" description="PPM-type phosphatase" evidence="1">
    <location>
        <begin position="45"/>
        <end position="307"/>
    </location>
</feature>